<evidence type="ECO:0000256" key="15">
    <source>
        <dbReference type="SAM" id="Phobius"/>
    </source>
</evidence>
<evidence type="ECO:0000313" key="19">
    <source>
        <dbReference type="EMBL" id="EKC38050.1"/>
    </source>
</evidence>
<dbReference type="InterPro" id="IPR013122">
    <property type="entry name" value="PKD1_2_channel"/>
</dbReference>
<keyword evidence="12" id="KW-0106">Calcium</keyword>
<feature type="transmembrane region" description="Helical" evidence="15">
    <location>
        <begin position="3111"/>
        <end position="3131"/>
    </location>
</feature>
<dbReference type="InterPro" id="IPR046338">
    <property type="entry name" value="GAIN_dom_sf"/>
</dbReference>
<dbReference type="GO" id="GO:0005262">
    <property type="term" value="F:calcium channel activity"/>
    <property type="evidence" value="ECO:0007669"/>
    <property type="project" value="UniProtKB-KW"/>
</dbReference>
<dbReference type="PROSITE" id="PS50095">
    <property type="entry name" value="PLAT"/>
    <property type="match status" value="2"/>
</dbReference>
<feature type="transmembrane region" description="Helical" evidence="15">
    <location>
        <begin position="3042"/>
        <end position="3062"/>
    </location>
</feature>
<dbReference type="SMART" id="SM00303">
    <property type="entry name" value="GPS"/>
    <property type="match status" value="2"/>
</dbReference>
<dbReference type="PROSITE" id="PS51212">
    <property type="entry name" value="WSC"/>
    <property type="match status" value="1"/>
</dbReference>
<keyword evidence="12" id="KW-0107">Calcium channel</keyword>
<feature type="transmembrane region" description="Helical" evidence="15">
    <location>
        <begin position="4218"/>
        <end position="4238"/>
    </location>
</feature>
<dbReference type="HOGENOM" id="CLU_223610_0_0_1"/>
<feature type="region of interest" description="Disordered" evidence="14">
    <location>
        <begin position="4290"/>
        <end position="4338"/>
    </location>
</feature>
<feature type="transmembrane region" description="Helical" evidence="15">
    <location>
        <begin position="4449"/>
        <end position="4481"/>
    </location>
</feature>
<dbReference type="PROSITE" id="PS50093">
    <property type="entry name" value="PKD"/>
    <property type="match status" value="1"/>
</dbReference>
<feature type="transmembrane region" description="Helical" evidence="15">
    <location>
        <begin position="2353"/>
        <end position="2373"/>
    </location>
</feature>
<feature type="compositionally biased region" description="Basic and acidic residues" evidence="14">
    <location>
        <begin position="4303"/>
        <end position="4312"/>
    </location>
</feature>
<dbReference type="PANTHER" id="PTHR10877">
    <property type="entry name" value="POLYCYSTIN FAMILY MEMBER"/>
    <property type="match status" value="1"/>
</dbReference>
<dbReference type="InterPro" id="IPR013783">
    <property type="entry name" value="Ig-like_fold"/>
</dbReference>
<dbReference type="InterPro" id="IPR002889">
    <property type="entry name" value="WSC_carb-bd"/>
</dbReference>
<reference evidence="19" key="1">
    <citation type="journal article" date="2012" name="Nature">
        <title>The oyster genome reveals stress adaptation and complexity of shell formation.</title>
        <authorList>
            <person name="Zhang G."/>
            <person name="Fang X."/>
            <person name="Guo X."/>
            <person name="Li L."/>
            <person name="Luo R."/>
            <person name="Xu F."/>
            <person name="Yang P."/>
            <person name="Zhang L."/>
            <person name="Wang X."/>
            <person name="Qi H."/>
            <person name="Xiong Z."/>
            <person name="Que H."/>
            <person name="Xie Y."/>
            <person name="Holland P.W."/>
            <person name="Paps J."/>
            <person name="Zhu Y."/>
            <person name="Wu F."/>
            <person name="Chen Y."/>
            <person name="Wang J."/>
            <person name="Peng C."/>
            <person name="Meng J."/>
            <person name="Yang L."/>
            <person name="Liu J."/>
            <person name="Wen B."/>
            <person name="Zhang N."/>
            <person name="Huang Z."/>
            <person name="Zhu Q."/>
            <person name="Feng Y."/>
            <person name="Mount A."/>
            <person name="Hedgecock D."/>
            <person name="Xu Z."/>
            <person name="Liu Y."/>
            <person name="Domazet-Loso T."/>
            <person name="Du Y."/>
            <person name="Sun X."/>
            <person name="Zhang S."/>
            <person name="Liu B."/>
            <person name="Cheng P."/>
            <person name="Jiang X."/>
            <person name="Li J."/>
            <person name="Fan D."/>
            <person name="Wang W."/>
            <person name="Fu W."/>
            <person name="Wang T."/>
            <person name="Wang B."/>
            <person name="Zhang J."/>
            <person name="Peng Z."/>
            <person name="Li Y."/>
            <person name="Li N."/>
            <person name="Wang J."/>
            <person name="Chen M."/>
            <person name="He Y."/>
            <person name="Tan F."/>
            <person name="Song X."/>
            <person name="Zheng Q."/>
            <person name="Huang R."/>
            <person name="Yang H."/>
            <person name="Du X."/>
            <person name="Chen L."/>
            <person name="Yang M."/>
            <person name="Gaffney P.M."/>
            <person name="Wang S."/>
            <person name="Luo L."/>
            <person name="She Z."/>
            <person name="Ming Y."/>
            <person name="Huang W."/>
            <person name="Zhang S."/>
            <person name="Huang B."/>
            <person name="Zhang Y."/>
            <person name="Qu T."/>
            <person name="Ni P."/>
            <person name="Miao G."/>
            <person name="Wang J."/>
            <person name="Wang Q."/>
            <person name="Steinberg C.E."/>
            <person name="Wang H."/>
            <person name="Li N."/>
            <person name="Qian L."/>
            <person name="Zhang G."/>
            <person name="Li Y."/>
            <person name="Yang H."/>
            <person name="Liu X."/>
            <person name="Wang J."/>
            <person name="Yin Y."/>
            <person name="Wang J."/>
        </authorList>
    </citation>
    <scope>NUCLEOTIDE SEQUENCE [LARGE SCALE GENOMIC DNA]</scope>
    <source>
        <strain evidence="19">05x7-T-G4-1.051#20</strain>
    </source>
</reference>
<evidence type="ECO:0000256" key="8">
    <source>
        <dbReference type="ARBA" id="ARBA00023069"/>
    </source>
</evidence>
<feature type="region of interest" description="Disordered" evidence="14">
    <location>
        <begin position="1982"/>
        <end position="2023"/>
    </location>
</feature>
<evidence type="ECO:0000256" key="9">
    <source>
        <dbReference type="ARBA" id="ARBA00023136"/>
    </source>
</evidence>
<dbReference type="InterPro" id="IPR036392">
    <property type="entry name" value="PLAT/LH2_dom_sf"/>
</dbReference>
<feature type="region of interest" description="Disordered" evidence="14">
    <location>
        <begin position="2040"/>
        <end position="2065"/>
    </location>
</feature>
<feature type="compositionally biased region" description="Basic and acidic residues" evidence="14">
    <location>
        <begin position="2046"/>
        <end position="2055"/>
    </location>
</feature>
<dbReference type="GO" id="GO:0005929">
    <property type="term" value="C:cilium"/>
    <property type="evidence" value="ECO:0007669"/>
    <property type="project" value="UniProtKB-SubCell"/>
</dbReference>
<dbReference type="Pfam" id="PF08016">
    <property type="entry name" value="PKD_channel"/>
    <property type="match status" value="1"/>
</dbReference>
<dbReference type="SMART" id="SM00308">
    <property type="entry name" value="LH2"/>
    <property type="match status" value="2"/>
</dbReference>
<dbReference type="Gene3D" id="2.60.40.10">
    <property type="entry name" value="Immunoglobulins"/>
    <property type="match status" value="1"/>
</dbReference>
<dbReference type="InterPro" id="IPR051223">
    <property type="entry name" value="Polycystin"/>
</dbReference>
<evidence type="ECO:0000256" key="6">
    <source>
        <dbReference type="ARBA" id="ARBA00022729"/>
    </source>
</evidence>
<feature type="transmembrane region" description="Helical" evidence="15">
    <location>
        <begin position="3143"/>
        <end position="3166"/>
    </location>
</feature>
<organism evidence="19">
    <name type="scientific">Magallana gigas</name>
    <name type="common">Pacific oyster</name>
    <name type="synonym">Crassostrea gigas</name>
    <dbReference type="NCBI Taxonomy" id="29159"/>
    <lineage>
        <taxon>Eukaryota</taxon>
        <taxon>Metazoa</taxon>
        <taxon>Spiralia</taxon>
        <taxon>Lophotrochozoa</taxon>
        <taxon>Mollusca</taxon>
        <taxon>Bivalvia</taxon>
        <taxon>Autobranchia</taxon>
        <taxon>Pteriomorphia</taxon>
        <taxon>Ostreida</taxon>
        <taxon>Ostreoidea</taxon>
        <taxon>Ostreidae</taxon>
        <taxon>Magallana</taxon>
    </lineage>
</organism>
<evidence type="ECO:0000256" key="14">
    <source>
        <dbReference type="SAM" id="MobiDB-lite"/>
    </source>
</evidence>
<feature type="compositionally biased region" description="Basic and acidic residues" evidence="14">
    <location>
        <begin position="4322"/>
        <end position="4338"/>
    </location>
</feature>
<feature type="transmembrane region" description="Helical" evidence="15">
    <location>
        <begin position="4416"/>
        <end position="4437"/>
    </location>
</feature>
<protein>
    <submittedName>
        <fullName evidence="19">Polycystic kidney disease protein 1-like 2</fullName>
    </submittedName>
</protein>
<dbReference type="SUPFAM" id="SSF49723">
    <property type="entry name" value="Lipase/lipooxygenase domain (PLAT/LH2 domain)"/>
    <property type="match status" value="2"/>
</dbReference>
<feature type="transmembrane region" description="Helical" evidence="15">
    <location>
        <begin position="2551"/>
        <end position="2572"/>
    </location>
</feature>
<dbReference type="InterPro" id="IPR035986">
    <property type="entry name" value="PKD_dom_sf"/>
</dbReference>
<keyword evidence="4" id="KW-1003">Cell membrane</keyword>
<feature type="domain" description="WSC" evidence="18">
    <location>
        <begin position="3276"/>
        <end position="3371"/>
    </location>
</feature>
<dbReference type="InterPro" id="IPR000203">
    <property type="entry name" value="GPS"/>
</dbReference>
<dbReference type="InterPro" id="IPR001024">
    <property type="entry name" value="PLAT/LH2_dom"/>
</dbReference>
<dbReference type="InParanoid" id="K1RA29"/>
<keyword evidence="12" id="KW-0479">Metal-binding</keyword>
<dbReference type="InterPro" id="IPR046791">
    <property type="entry name" value="Polycystin_dom"/>
</dbReference>
<dbReference type="GO" id="GO:0050982">
    <property type="term" value="P:detection of mechanical stimulus"/>
    <property type="evidence" value="ECO:0007669"/>
    <property type="project" value="TreeGrafter"/>
</dbReference>
<evidence type="ECO:0000259" key="18">
    <source>
        <dbReference type="PROSITE" id="PS51212"/>
    </source>
</evidence>
<feature type="transmembrane region" description="Helical" evidence="15">
    <location>
        <begin position="2146"/>
        <end position="2165"/>
    </location>
</feature>
<keyword evidence="10" id="KW-0325">Glycoprotein</keyword>
<evidence type="ECO:0000256" key="10">
    <source>
        <dbReference type="ARBA" id="ARBA00023180"/>
    </source>
</evidence>
<feature type="transmembrane region" description="Helical" evidence="15">
    <location>
        <begin position="2393"/>
        <end position="2415"/>
    </location>
</feature>
<dbReference type="InterPro" id="IPR022409">
    <property type="entry name" value="PKD/Chitinase_dom"/>
</dbReference>
<evidence type="ECO:0000256" key="13">
    <source>
        <dbReference type="PROSITE-ProRule" id="PRU00152"/>
    </source>
</evidence>
<comment type="caution">
    <text evidence="13">Lacks conserved residue(s) required for the propagation of feature annotation.</text>
</comment>
<gene>
    <name evidence="19" type="ORF">CGI_10022721</name>
</gene>
<evidence type="ECO:0000256" key="5">
    <source>
        <dbReference type="ARBA" id="ARBA00022692"/>
    </source>
</evidence>
<keyword evidence="7 15" id="KW-1133">Transmembrane helix</keyword>
<keyword evidence="6" id="KW-0732">Signal</keyword>
<feature type="transmembrane region" description="Helical" evidence="15">
    <location>
        <begin position="2953"/>
        <end position="2973"/>
    </location>
</feature>
<keyword evidence="12" id="KW-0813">Transport</keyword>
<evidence type="ECO:0000259" key="17">
    <source>
        <dbReference type="PROSITE" id="PS50095"/>
    </source>
</evidence>
<feature type="transmembrane region" description="Helical" evidence="15">
    <location>
        <begin position="2584"/>
        <end position="2616"/>
    </location>
</feature>
<dbReference type="PRINTS" id="PR01433">
    <property type="entry name" value="POLYCYSTIN2"/>
</dbReference>
<feature type="domain" description="PLAT" evidence="17">
    <location>
        <begin position="2190"/>
        <end position="2307"/>
    </location>
</feature>
<evidence type="ECO:0000256" key="3">
    <source>
        <dbReference type="ARBA" id="ARBA00007200"/>
    </source>
</evidence>
<keyword evidence="12" id="KW-0407">Ion channel</keyword>
<dbReference type="Pfam" id="PF01822">
    <property type="entry name" value="WSC"/>
    <property type="match status" value="1"/>
</dbReference>
<dbReference type="Pfam" id="PF02010">
    <property type="entry name" value="REJ"/>
    <property type="match status" value="1"/>
</dbReference>
<dbReference type="SUPFAM" id="SSF81324">
    <property type="entry name" value="Voltage-gated potassium channels"/>
    <property type="match status" value="1"/>
</dbReference>
<dbReference type="InterPro" id="IPR042060">
    <property type="entry name" value="PLAT_polycystin1"/>
</dbReference>
<dbReference type="CDD" id="cd01752">
    <property type="entry name" value="PLAT_polycystin"/>
    <property type="match status" value="2"/>
</dbReference>
<feature type="transmembrane region" description="Helical" evidence="15">
    <location>
        <begin position="2993"/>
        <end position="3014"/>
    </location>
</feature>
<dbReference type="Pfam" id="PF00801">
    <property type="entry name" value="PKD"/>
    <property type="match status" value="2"/>
</dbReference>
<keyword evidence="8" id="KW-0969">Cilium</keyword>
<dbReference type="PANTHER" id="PTHR10877:SF194">
    <property type="entry name" value="LOCATION OF VULVA DEFECTIVE 1"/>
    <property type="match status" value="1"/>
</dbReference>
<comment type="subcellular location">
    <subcellularLocation>
        <location evidence="2">Cell membrane</location>
        <topology evidence="2">Multi-pass membrane protein</topology>
    </subcellularLocation>
    <subcellularLocation>
        <location evidence="1">Cell projection</location>
        <location evidence="1">Cilium</location>
    </subcellularLocation>
</comment>
<feature type="domain" description="PLAT" evidence="17">
    <location>
        <begin position="4055"/>
        <end position="4172"/>
    </location>
</feature>
<dbReference type="InterPro" id="IPR002859">
    <property type="entry name" value="PKD/REJ-like"/>
</dbReference>
<feature type="domain" description="PKD" evidence="16">
    <location>
        <begin position="737"/>
        <end position="779"/>
    </location>
</feature>
<dbReference type="Gene3D" id="2.60.60.20">
    <property type="entry name" value="PLAT/LH2 domain"/>
    <property type="match status" value="2"/>
</dbReference>
<evidence type="ECO:0000256" key="12">
    <source>
        <dbReference type="PIRSR" id="PIRSR603915-1"/>
    </source>
</evidence>
<accession>K1RA29</accession>
<comment type="similarity">
    <text evidence="3">Belongs to the polycystin family.</text>
</comment>
<feature type="compositionally biased region" description="Polar residues" evidence="14">
    <location>
        <begin position="1982"/>
        <end position="1996"/>
    </location>
</feature>
<keyword evidence="12" id="KW-0109">Calcium transport</keyword>
<keyword evidence="12" id="KW-0406">Ion transport</keyword>
<evidence type="ECO:0000259" key="16">
    <source>
        <dbReference type="PROSITE" id="PS50093"/>
    </source>
</evidence>
<feature type="binding site" evidence="12">
    <location>
        <position position="3240"/>
    </location>
    <ligand>
        <name>Ca(2+)</name>
        <dbReference type="ChEBI" id="CHEBI:29108"/>
        <label>2</label>
    </ligand>
</feature>
<dbReference type="SMART" id="SM00089">
    <property type="entry name" value="PKD"/>
    <property type="match status" value="2"/>
</dbReference>
<dbReference type="InterPro" id="IPR003915">
    <property type="entry name" value="PKD_2"/>
</dbReference>
<dbReference type="CDD" id="cd00146">
    <property type="entry name" value="PKD"/>
    <property type="match status" value="1"/>
</dbReference>
<feature type="transmembrane region" description="Helical" evidence="15">
    <location>
        <begin position="3082"/>
        <end position="3105"/>
    </location>
</feature>
<name>K1RA29_MAGGI</name>
<dbReference type="Pfam" id="PF01477">
    <property type="entry name" value="PLAT"/>
    <property type="match status" value="2"/>
</dbReference>
<dbReference type="GO" id="GO:0005509">
    <property type="term" value="F:calcium ion binding"/>
    <property type="evidence" value="ECO:0007669"/>
    <property type="project" value="InterPro"/>
</dbReference>
<feature type="transmembrane region" description="Helical" evidence="15">
    <location>
        <begin position="4011"/>
        <end position="4030"/>
    </location>
</feature>
<dbReference type="FunFam" id="2.60.60.20:FF:000022">
    <property type="entry name" value="Uncharacterized protein"/>
    <property type="match status" value="2"/>
</dbReference>
<feature type="transmembrane region" description="Helical" evidence="15">
    <location>
        <begin position="4258"/>
        <end position="4280"/>
    </location>
</feature>
<dbReference type="GO" id="GO:0005886">
    <property type="term" value="C:plasma membrane"/>
    <property type="evidence" value="ECO:0007669"/>
    <property type="project" value="UniProtKB-SubCell"/>
</dbReference>
<evidence type="ECO:0000256" key="11">
    <source>
        <dbReference type="ARBA" id="ARBA00023273"/>
    </source>
</evidence>
<feature type="compositionally biased region" description="Low complexity" evidence="14">
    <location>
        <begin position="2008"/>
        <end position="2022"/>
    </location>
</feature>
<dbReference type="InterPro" id="IPR000601">
    <property type="entry name" value="PKD_dom"/>
</dbReference>
<dbReference type="Pfam" id="PF20519">
    <property type="entry name" value="Polycystin_dom"/>
    <property type="match status" value="1"/>
</dbReference>
<dbReference type="SUPFAM" id="SSF49299">
    <property type="entry name" value="PKD domain"/>
    <property type="match status" value="4"/>
</dbReference>
<keyword evidence="11" id="KW-0966">Cell projection</keyword>
<sequence>MNLTAEAEKIATVFTEDTKVFWNISQGTNVSYHVSVGDGVEFLYTYPFTGFLCDENNLNDSCSVISGELNCTSTCNGTSSGSEGYISYFYTQPDWYTFTLTAYNLLGNRTVVLDIPVQIPISDFFINETDPIPFGEAREVPMITRTGTHTEITVVMNGSMLNTSYFDWAIRYGVAIINTVNYDWAGYFVIEANITNLVSPVQTFKRGVWIDFMITNLSIINDRPFVPVGENTTFDVGMDYCSRFNTSFMYADGSPLEFLYQDLLINPLRYSFSHIFLAPGIYGVNISVVNPVDYHTSMHNVFVQYPVKNVEVFMTTPVRLEPVGVETVKFVLTFLGGVPLATDASYYVDFNDSTTTTDLFEEPPVITTEAPTVEPTTGLDCVALYQLLQQSFNSSWVEITNSTNATATAPMSREDYQLLCNSSIVTESTNTTTKPAVVATAPSRLEGFFEIIFYHDYTMFGTYNVSVNISNYVDFEYFPLILDVDEPIYDLDFTPSPVYVAIRTNSQLVVSMSWGSRAECMITVGDGSPSYVSTCDRFNSMSISHKFDKVGVFHAGASGSNTINSQLISSSLGPIIVQIPVDGFEVICIVCANVIGPPKSTTYNTKVNFELLFQNSKDRPTNASYTIDFGDGTITPPQELPKTFYDDNFGGVKAIVFPFHHFYWRGGNYSVTVNIWNLVSNVNYSCLHDLYERIVNLRITVYDHDPDTGITKAGGGANQNYFALEHQVLFVASHDRGSHVTYHWDFGEGSGLSSIYYDQNAYHEYTDDVTYNVILNATNKFVRYHANAATTVKIQRGCFNIAISTDDPRSKNTTFEYQVFPGTVGSDACYFFDFKDDTSLPSRYLMFGDTYYCKRIPEWSKYLNDPNKVFISHPSDPWYDIKVANPDDYNVTMYNMFMSEGTYEATLECKNYVSHTTAVYNTGVTKGPCWWPYVNLTAPNVCEPPNCDSVIPTMRNVLRSEQLTVYSDVIINCTSTKVAYYSWSVFKINEQFRNETEITDLGGADVYSIGARYLIVEPRILDYGLYRFELNVSMNELIGMYSIDSTRLRIVPTPLIANIAGGDFLQAQWGSELPFILDGMVETFDPDLSPEDKTGMEFIWLCKRLCEDWPTFDDNFDPILPFTHNCTYQDDADRGCSKIDLLDSPGKLANASGGIAKIFTGEMYEDDYVDIRMIVRKDNRQAEDDLVLSITIGNPPRINLKCVTNCGPMMNPTSRYSLQSSIDGWTRGAFFFYRWSLYGVPWGVRDHFKRRRLILDTQWIHKATTGSEGPHMSVDPVVEIFTKNGSYSYYFSVKSWRWGTSESNCGISDKKFRINEKPTAGIVSVSPKSGTAYETNFSVSASGFYDYEDRSQMRLYKFGYKLYENGPITWFYEGTKSNNEGFENPFPDGLESESFIVYVIARAYDRSGAYANGSCQVVVHPAQPSDVKNTIATATNPGGQIDKYLIGADIRLAPVSLTLAKFLNEEADGALSAAEIVETTTSIAVTQNLTEAERLAMEQEMLAQQAAEKDHRIQTRATLMNGFKRINPTNVEAMQGTAAALAQMSVKEDELTATAQEDAASIMEDYVVKLKNQSSLSADDREDATSNLIAVIGNTMHAAGLTAELAEEEGTMLANMMDSSAGGVVTTTQAMTTLSPEQIKARQDELLNQKNNAETTFLRLEQSLNNIIDTLGKYKVVNEKNAVVESPKLNLTLAKTETKDMNYNPNFGVGGLSGVLLPKTQAIFGEEGNATTWFVETEALRMPHNPFTWTNTSGSTSTKITSDVVSLRFRNDTNDGVDVKDTPQYFDIFMDRRNFDLTVENVINMTRDWNEGSVLHMLPVAPNSSLHITVNQIMQKEDIQYYLDWLDYLAGVSRDDNATVEKNKTNSEIPTGADAFYMEELPSRFFVFIKKGGPPTPADHDYNCTLPKTINEFLSMLEYMDALTYENDTSLPRSNYLPDVPDWNTCLFSNDELSLNETTEFYIAIKHKTFKQIKAEAMPEDFSSNLASNTTETPTVNRRRRRKRGQEDNNGQGNSNENNGVNKEPISQLEENLLKLGTTISAPVSDDDKNERDNNGRNGRTNVWPPPGTFMPAVYKISFYSASCVWRDRARSIWTTEGCFVGPLTKPYRVHCLCNHLTAFGAGLTVPMNTINLNDSGFAKLDENPVIFATMVSLMCLYVLMVIWARKRDLLDKVMAGSSPLPDNDPRDKYLYEMTVFTGSRKGSGTTANVSFILTGEKAETPPRYLADDKRPVLQRSNCDGFIMATPKSLGKLTHVRIWHDNTGSSPSWYFSRLQVQDLQTGDKYFFICEQWLSVDDEDGMIDRIVPVAGKAELTSFNYLFWQKTKHNLADGHLWFSIFQRPARSNFTRVQRLTCCLTLLFTTMVVSLAWYQTDTNPSPTEFKVGPVSLSLTGVYIGIMSGIMSFPINFIIVLIFRNAKPRPEKKNKFKPNIVDDEAKTGKDADQKSIISTNDKATDEITDVQKALEREGTEASLMREKSELNPDFVELELKQQEGFLESGDDKKRVMNQDPITKEDQSINKTQTVFSHHVQVVAFEKDDAKKSKKKLPWWSIYIGYVLSFITVMVAFYFAVEFGGVFGLNKSVSWLIGFIMSLFESILFSQPIKVVIFAIFYALVIKKPEAQDDEDDHLKPDLSKDEEYLHDHLTEKDLEDPQKMRMLEQRKIQATLPPELDFLKTIREERQKELQMFAMLKEIAICMVFLYIVLTIAYANRDPWSFTQFQNYENILNAGTFASAIGNNTVKFVDIDSRTQFWNWSENALLQGLYNNKFYNGDPVVDKLIIDKQSILVGGARLRQLRITPELCYSPLNYFARECMPAYDMFYEDKTNYKLRWNMVNESDPTDFPHPFFSYQSMWELSGYPYQGIFQTYSGGGYVAELGATFSEAQMVLKFLRDNSWVDKRTRAVFIEANIFNPNMNLWGISLYLCEFLQTGAVEPFPRMHVFKLNRYINNDYMYFVMAIEISALAFVIFYTVKEVKKIKEQGKKYFKAFWNVFELVILAVSYAIGLMFIWRAVLCVQVLNRISENPTSFVNMHFTVMLDDLSSWFIAFLVFFLTVRFLRLLRFNKKISLLSSTLRHSARMLISFSFVFNIAFLSFACTAYLFFMSRLFEFRSYIVTLETLLSMMLGKFDYEAAYSATKITGPLLFGFFSICFSFILINFFLTILMEAFEVVRRDPQNQSNDHEVIEYLMKRMKMMMGVGSPPKRKVANIFKDPRLQQYVYIEAKTEDEKKLQVLDEKVDKVIQKMEGFVEYDDDVKNDLEKEMEEVKKKRKRRIVIAYSACYPETPTARQLAVNPGNYVTTSLTATHCEDACSGLGYSLAGLTAGKACFCGNTMTESTASEGSCVQTCAGDGEKCGTDGEPPYDSVYTTPVVLNGFKIFPGDMLLESFVSQTLYFNLTTGDIQSITAVTSDKGPDLGPVTTLSVPIVPRKSRPLKIKATITDTGSKTEESTQDFKVQARIRLISMECPDYAVGNVRFDCFLRIGVGSPMTVTVDMDDGTTFPLPVPECKEFSKGKASGPVSPVSHPGSNLYMFPDTVVRTNATLMGLDYTATSTGNIIVQVYRPSCGLDLTQTFCHKSYSCISVNESCYNQPRGSYWMTKCGPGTIYSLAVAKCVNMATGVVVEKPPATDWSQLPIQSFSLAKTTFLRLEQSLNNIIDTLGKYKVVNEKNAVVESPKLNLTLAKTETKDMNYNPNFGVGGLSGVLLPKTQAIFGEEGNETTWFVETEALRMTNNPFTWTNASGSTSTKITSDVVSLRFRNDTKEGVDVKDTPQYFDIFMDRMNFDTTVKNVINMTRDWDEGSVLHMLPVAPNSSLHITVNQIIQKEDIQYYLDWLDHLAGVSGDENATVEQNETNSEIPTGAEAFYMEELPSRFFIFIKMGGPPTPADHDYNCTLPKTINEFLTMLDYMDALSYENDTSLPRSNYLPEIPDWNTCLFSNDELSLVGCLQGCVLQSTTYYFCAIQVGPLSKPYRVHCLCNHLTAFGAGFAVPMNSLNLNDSGFAKLDENPVIFATMVSLMCLYVLMLIWARKRDLLDKVMAGSSPLPDNDPRDKYLYEMTVFTGSRKGSGTTANVSFILTGEKAETPPRYLADDKRPVLQRSNCDGFIMATPKSLGKLTHVRIWHDNMGSSPSWYFSRLQVQDLQTGDKYFFICEQWLSVDDEDGMIDRMVPVAGKAELTSFNYLFWQKTKHNLADGHLWFSIFQRPARSNFTRVQRLTCCLTLLFTTMVVSLAWYQTDTNPSPTEFKMGPVSLSLTGVYIGIMSGIMSFPINFIIVLIFRNARPRPEKKKEFKPNIVDEEAEAGKDSDQKSIKSANDETTDEKTDEQKALDREGTEASLMREKSELNPDFVELELKQQEEFLESGDDKKRVMSQDPITKEDQSINKTQTEFSHHVQVVAFEKDDAKKSKKKLPWWSIYIGYVLSFITVMVAFYFAVEFGGVFGLNKSVSWLIGFIMSLFESILFSQPIKVIIFAIFYALVIKKPEAQDDEDDHLKPDLSKDEEYLHDHLTEKDLEDPQKMRMLEQRKIQATLPPEMDFLKTIREER</sequence>
<evidence type="ECO:0000256" key="7">
    <source>
        <dbReference type="ARBA" id="ARBA00022989"/>
    </source>
</evidence>
<dbReference type="EMBL" id="JH817581">
    <property type="protein sequence ID" value="EKC38050.1"/>
    <property type="molecule type" value="Genomic_DNA"/>
</dbReference>
<evidence type="ECO:0000256" key="2">
    <source>
        <dbReference type="ARBA" id="ARBA00004651"/>
    </source>
</evidence>
<dbReference type="Gene3D" id="2.60.220.50">
    <property type="match status" value="1"/>
</dbReference>
<evidence type="ECO:0000256" key="4">
    <source>
        <dbReference type="ARBA" id="ARBA00022475"/>
    </source>
</evidence>
<feature type="transmembrane region" description="Helical" evidence="15">
    <location>
        <begin position="2689"/>
        <end position="2711"/>
    </location>
</feature>
<feature type="region of interest" description="Disordered" evidence="14">
    <location>
        <begin position="4490"/>
        <end position="4515"/>
    </location>
</feature>
<keyword evidence="9 15" id="KW-0472">Membrane</keyword>
<proteinExistence type="inferred from homology"/>
<dbReference type="SMART" id="SM00321">
    <property type="entry name" value="WSC"/>
    <property type="match status" value="1"/>
</dbReference>
<evidence type="ECO:0000256" key="1">
    <source>
        <dbReference type="ARBA" id="ARBA00004138"/>
    </source>
</evidence>
<keyword evidence="5 15" id="KW-0812">Transmembrane</keyword>